<evidence type="ECO:0000256" key="9">
    <source>
        <dbReference type="HAMAP-Rule" id="MF_00812"/>
    </source>
</evidence>
<comment type="caution">
    <text evidence="10">The sequence shown here is derived from an EMBL/GenBank/DDBJ whole genome shotgun (WGS) entry which is preliminary data.</text>
</comment>
<dbReference type="Proteomes" id="UP001231616">
    <property type="component" value="Unassembled WGS sequence"/>
</dbReference>
<feature type="binding site" evidence="9">
    <location>
        <position position="66"/>
    </location>
    <ligand>
        <name>S-adenosyl-L-methionine</name>
        <dbReference type="ChEBI" id="CHEBI:59789"/>
    </ligand>
</feature>
<reference evidence="10 11" key="1">
    <citation type="submission" date="2023-08" db="EMBL/GenBank/DDBJ databases">
        <authorList>
            <person name="Joshi A."/>
            <person name="Thite S."/>
        </authorList>
    </citation>
    <scope>NUCLEOTIDE SEQUENCE [LARGE SCALE GENOMIC DNA]</scope>
    <source>
        <strain evidence="10 11">AC40</strain>
    </source>
</reference>
<evidence type="ECO:0000256" key="8">
    <source>
        <dbReference type="ARBA" id="ARBA00022691"/>
    </source>
</evidence>
<dbReference type="PIRSF" id="PIRSF023956">
    <property type="entry name" value="Thiopurine_S-methyltransferase"/>
    <property type="match status" value="1"/>
</dbReference>
<name>A0ABT9H321_9GAMM</name>
<dbReference type="EC" id="2.1.1.67" evidence="4 9"/>
<sequence length="217" mass="25066">MQHAFWLECWQQPYPGFHLDQVHPLLQSCWSRVYQPELHSQVLVPLCGKSMDMIFLRQHIPVVGVELAERACADFFQEQQLPLSLHKTAHYQVYTTERLRLLQGDFFQLTKDNCTECCLAYDRAALIALPVEMRQRYVKHLRRVLPEGSTLLVISLEYPPEEKQGPPFAVFEAEIRQLFAGAQIDLLAISNRTGLGFARRAFATSSLIEKAWRIQLP</sequence>
<evidence type="ECO:0000256" key="7">
    <source>
        <dbReference type="ARBA" id="ARBA00022679"/>
    </source>
</evidence>
<dbReference type="GO" id="GO:0032259">
    <property type="term" value="P:methylation"/>
    <property type="evidence" value="ECO:0007669"/>
    <property type="project" value="UniProtKB-KW"/>
</dbReference>
<comment type="similarity">
    <text evidence="3 9">Belongs to the class I-like SAM-binding methyltransferase superfamily. TPMT family.</text>
</comment>
<proteinExistence type="inferred from homology"/>
<dbReference type="InterPro" id="IPR008854">
    <property type="entry name" value="TPMT"/>
</dbReference>
<evidence type="ECO:0000256" key="6">
    <source>
        <dbReference type="ARBA" id="ARBA00022603"/>
    </source>
</evidence>
<evidence type="ECO:0000313" key="11">
    <source>
        <dbReference type="Proteomes" id="UP001231616"/>
    </source>
</evidence>
<dbReference type="PANTHER" id="PTHR10259">
    <property type="entry name" value="THIOPURINE S-METHYLTRANSFERASE"/>
    <property type="match status" value="1"/>
</dbReference>
<dbReference type="PROSITE" id="PS51585">
    <property type="entry name" value="SAM_MT_TPMT"/>
    <property type="match status" value="1"/>
</dbReference>
<evidence type="ECO:0000256" key="4">
    <source>
        <dbReference type="ARBA" id="ARBA00011905"/>
    </source>
</evidence>
<accession>A0ABT9H321</accession>
<keyword evidence="6 9" id="KW-0489">Methyltransferase</keyword>
<feature type="binding site" evidence="9">
    <location>
        <position position="46"/>
    </location>
    <ligand>
        <name>S-adenosyl-L-methionine</name>
        <dbReference type="ChEBI" id="CHEBI:59789"/>
    </ligand>
</feature>
<keyword evidence="5 9" id="KW-0963">Cytoplasm</keyword>
<feature type="binding site" evidence="9">
    <location>
        <position position="123"/>
    </location>
    <ligand>
        <name>S-adenosyl-L-methionine</name>
        <dbReference type="ChEBI" id="CHEBI:59789"/>
    </ligand>
</feature>
<dbReference type="EMBL" id="JAUZVZ010000031">
    <property type="protein sequence ID" value="MDP4537719.1"/>
    <property type="molecule type" value="Genomic_DNA"/>
</dbReference>
<keyword evidence="7 9" id="KW-0808">Transferase</keyword>
<dbReference type="PANTHER" id="PTHR10259:SF11">
    <property type="entry name" value="THIOPURINE S-METHYLTRANSFERASE"/>
    <property type="match status" value="1"/>
</dbReference>
<gene>
    <name evidence="9" type="primary">tpm</name>
    <name evidence="10" type="ORF">Q3O60_16155</name>
</gene>
<dbReference type="RefSeq" id="WP_305894968.1">
    <property type="nucleotide sequence ID" value="NZ_JAUZVZ010000031.1"/>
</dbReference>
<keyword evidence="8 9" id="KW-0949">S-adenosyl-L-methionine</keyword>
<evidence type="ECO:0000256" key="3">
    <source>
        <dbReference type="ARBA" id="ARBA00008145"/>
    </source>
</evidence>
<organism evidence="10 11">
    <name type="scientific">Alkalimonas collagenimarina</name>
    <dbReference type="NCBI Taxonomy" id="400390"/>
    <lineage>
        <taxon>Bacteria</taxon>
        <taxon>Pseudomonadati</taxon>
        <taxon>Pseudomonadota</taxon>
        <taxon>Gammaproteobacteria</taxon>
        <taxon>Alkalimonas</taxon>
    </lineage>
</organism>
<evidence type="ECO:0000313" key="10">
    <source>
        <dbReference type="EMBL" id="MDP4537719.1"/>
    </source>
</evidence>
<dbReference type="NCBIfam" id="NF009732">
    <property type="entry name" value="PRK13255.1"/>
    <property type="match status" value="1"/>
</dbReference>
<evidence type="ECO:0000256" key="1">
    <source>
        <dbReference type="ARBA" id="ARBA00000903"/>
    </source>
</evidence>
<evidence type="ECO:0000256" key="5">
    <source>
        <dbReference type="ARBA" id="ARBA00022490"/>
    </source>
</evidence>
<dbReference type="HAMAP" id="MF_00812">
    <property type="entry name" value="Thiopur_methtran"/>
    <property type="match status" value="1"/>
</dbReference>
<comment type="catalytic activity">
    <reaction evidence="1 9">
        <text>S-adenosyl-L-methionine + a thiopurine = S-adenosyl-L-homocysteine + a thiopurine S-methylether.</text>
        <dbReference type="EC" id="2.1.1.67"/>
    </reaction>
</comment>
<feature type="binding site" evidence="9">
    <location>
        <position position="10"/>
    </location>
    <ligand>
        <name>S-adenosyl-L-methionine</name>
        <dbReference type="ChEBI" id="CHEBI:59789"/>
    </ligand>
</feature>
<dbReference type="InterPro" id="IPR025835">
    <property type="entry name" value="Thiopurine_S-MeTrfase"/>
</dbReference>
<protein>
    <recommendedName>
        <fullName evidence="4 9">Thiopurine S-methyltransferase</fullName>
        <ecNumber evidence="4 9">2.1.1.67</ecNumber>
    </recommendedName>
    <alternativeName>
        <fullName evidence="9">Thiopurine methyltransferase</fullName>
    </alternativeName>
</protein>
<dbReference type="InterPro" id="IPR029063">
    <property type="entry name" value="SAM-dependent_MTases_sf"/>
</dbReference>
<dbReference type="Pfam" id="PF05724">
    <property type="entry name" value="TPMT"/>
    <property type="match status" value="1"/>
</dbReference>
<keyword evidence="11" id="KW-1185">Reference proteome</keyword>
<dbReference type="SUPFAM" id="SSF53335">
    <property type="entry name" value="S-adenosyl-L-methionine-dependent methyltransferases"/>
    <property type="match status" value="1"/>
</dbReference>
<dbReference type="GO" id="GO:0008119">
    <property type="term" value="F:thiopurine S-methyltransferase activity"/>
    <property type="evidence" value="ECO:0007669"/>
    <property type="project" value="UniProtKB-EC"/>
</dbReference>
<comment type="subcellular location">
    <subcellularLocation>
        <location evidence="2 9">Cytoplasm</location>
    </subcellularLocation>
</comment>
<evidence type="ECO:0000256" key="2">
    <source>
        <dbReference type="ARBA" id="ARBA00004496"/>
    </source>
</evidence>
<dbReference type="Gene3D" id="3.40.50.150">
    <property type="entry name" value="Vaccinia Virus protein VP39"/>
    <property type="match status" value="1"/>
</dbReference>